<organism evidence="1 2">
    <name type="scientific">Thermogutta terrifontis</name>
    <dbReference type="NCBI Taxonomy" id="1331910"/>
    <lineage>
        <taxon>Bacteria</taxon>
        <taxon>Pseudomonadati</taxon>
        <taxon>Planctomycetota</taxon>
        <taxon>Planctomycetia</taxon>
        <taxon>Pirellulales</taxon>
        <taxon>Thermoguttaceae</taxon>
        <taxon>Thermogutta</taxon>
    </lineage>
</organism>
<accession>A0A286RBH0</accession>
<dbReference type="EMBL" id="CP018477">
    <property type="protein sequence ID" value="ASV73279.1"/>
    <property type="molecule type" value="Genomic_DNA"/>
</dbReference>
<dbReference type="OrthoDB" id="164329at2"/>
<evidence type="ECO:0008006" key="3">
    <source>
        <dbReference type="Google" id="ProtNLM"/>
    </source>
</evidence>
<dbReference type="RefSeq" id="WP_095413935.1">
    <property type="nucleotide sequence ID" value="NZ_CP018477.1"/>
</dbReference>
<dbReference type="InterPro" id="IPR020483">
    <property type="entry name" value="Uncharacterised_YgbA"/>
</dbReference>
<gene>
    <name evidence="1" type="ORF">THTE_0677</name>
</gene>
<evidence type="ECO:0000313" key="2">
    <source>
        <dbReference type="Proteomes" id="UP000215086"/>
    </source>
</evidence>
<protein>
    <recommendedName>
        <fullName evidence="3">Nitrous oxide-stimulated promoter</fullName>
    </recommendedName>
</protein>
<reference evidence="1 2" key="1">
    <citation type="journal article" name="Front. Microbiol.">
        <title>Sugar Metabolism of the First Thermophilic Planctomycete Thermogutta terrifontis: Comparative Genomic and Transcriptomic Approaches.</title>
        <authorList>
            <person name="Elcheninov A.G."/>
            <person name="Menzel P."/>
            <person name="Gudbergsdottir S.R."/>
            <person name="Slesarev A.I."/>
            <person name="Kadnikov V.V."/>
            <person name="Krogh A."/>
            <person name="Bonch-Osmolovskaya E.A."/>
            <person name="Peng X."/>
            <person name="Kublanov I.V."/>
        </authorList>
    </citation>
    <scope>NUCLEOTIDE SEQUENCE [LARGE SCALE GENOMIC DNA]</scope>
    <source>
        <strain evidence="1 2">R1</strain>
    </source>
</reference>
<sequence>MGNGAVKTASGKSRRIQRERRTIEAMIRIFCRKRHGQKTLCPECQELLTYAMCRLDRCPFGENKTTCVRCPVHCYKPDMRELVRQVMRFSGPWMLLYHPYLTFRHYLDEWFIEPQPLRRRVSG</sequence>
<keyword evidence="2" id="KW-1185">Reference proteome</keyword>
<dbReference type="KEGG" id="ttf:THTE_0677"/>
<dbReference type="Proteomes" id="UP000215086">
    <property type="component" value="Chromosome"/>
</dbReference>
<name>A0A286RBH0_9BACT</name>
<dbReference type="NCBIfam" id="NF007714">
    <property type="entry name" value="PRK10410.1-2"/>
    <property type="match status" value="1"/>
</dbReference>
<proteinExistence type="predicted"/>
<dbReference type="Pfam" id="PF11756">
    <property type="entry name" value="YgbA_NO"/>
    <property type="match status" value="1"/>
</dbReference>
<evidence type="ECO:0000313" key="1">
    <source>
        <dbReference type="EMBL" id="ASV73279.1"/>
    </source>
</evidence>
<dbReference type="AlphaFoldDB" id="A0A286RBH0"/>